<accession>A0A6J6EJ73</accession>
<dbReference type="NCBIfam" id="TIGR03847">
    <property type="entry name" value="conserved hypothetical protein"/>
    <property type="match status" value="1"/>
</dbReference>
<sequence length="169" mass="18768">MRHIFTHPERCVAGTIGAPGERAFFIQARNKGRVISVALEKAQVQAIANRLELIVAEVKKSNPLISIESFPQDDAALETPVDEEFQVGAISLAWNELDQLLSFELYELQDDEHDEEGQVLEINFSLGMAIAFAQRSKALVNAGRLPCPFCAIPIDPRGHLCPRANGYRR</sequence>
<organism evidence="1">
    <name type="scientific">freshwater metagenome</name>
    <dbReference type="NCBI Taxonomy" id="449393"/>
    <lineage>
        <taxon>unclassified sequences</taxon>
        <taxon>metagenomes</taxon>
        <taxon>ecological metagenomes</taxon>
    </lineage>
</organism>
<dbReference type="EMBL" id="CAEZTL010000125">
    <property type="protein sequence ID" value="CAB4576560.1"/>
    <property type="molecule type" value="Genomic_DNA"/>
</dbReference>
<reference evidence="1" key="1">
    <citation type="submission" date="2020-05" db="EMBL/GenBank/DDBJ databases">
        <authorList>
            <person name="Chiriac C."/>
            <person name="Salcher M."/>
            <person name="Ghai R."/>
            <person name="Kavagutti S V."/>
        </authorList>
    </citation>
    <scope>NUCLEOTIDE SEQUENCE</scope>
</reference>
<protein>
    <submittedName>
        <fullName evidence="1">Unannotated protein</fullName>
    </submittedName>
</protein>
<dbReference type="InterPro" id="IPR021441">
    <property type="entry name" value="DUF3090"/>
</dbReference>
<dbReference type="Pfam" id="PF11290">
    <property type="entry name" value="DUF3090"/>
    <property type="match status" value="1"/>
</dbReference>
<dbReference type="AlphaFoldDB" id="A0A6J6EJ73"/>
<gene>
    <name evidence="1" type="ORF">UFOPK1683_00978</name>
</gene>
<proteinExistence type="predicted"/>
<evidence type="ECO:0000313" key="1">
    <source>
        <dbReference type="EMBL" id="CAB4576560.1"/>
    </source>
</evidence>
<name>A0A6J6EJ73_9ZZZZ</name>